<dbReference type="InterPro" id="IPR005467">
    <property type="entry name" value="His_kinase_dom"/>
</dbReference>
<dbReference type="InterPro" id="IPR003661">
    <property type="entry name" value="HisK_dim/P_dom"/>
</dbReference>
<accession>A0A6J4QCT5</accession>
<proteinExistence type="predicted"/>
<dbReference type="FunFam" id="3.30.565.10:FF:000006">
    <property type="entry name" value="Sensor histidine kinase WalK"/>
    <property type="match status" value="1"/>
</dbReference>
<dbReference type="InterPro" id="IPR050736">
    <property type="entry name" value="Sensor_HK_Regulatory"/>
</dbReference>
<protein>
    <recommendedName>
        <fullName evidence="3">histidine kinase</fullName>
        <ecNumber evidence="3">2.7.13.3</ecNumber>
    </recommendedName>
</protein>
<sequence length="414" mass="43737">MRKSLRTAGATLLFFAGSLGITLLFAATLFGVPGADLGAVALLLLVVGGGVGLLALLMMRPAVLERVGGVRGQLVGVGLICSLLLVGMILAGAQAMFISGHDLSILLTMLLFAALLAFGFSLRGAIPISRRVARVRRGTAQLANGDLEAELPVDGHDEISQLSADFNRMAAALRGAAAREREMEQVRRDLIAAVSHDLRTPLASARALIEAVADGVAADPGTEARYLSSARNELANLGRLVDDLFELAQIDAGVLRLELEEASLHDLISDTLSSFHPQAESRGVRLVGEVSDGVDPVLMSPPKLQRVLYNLVSNALRHTPADGTVALRAMPEGKVIQVEVADTGEGISSDDLPRVFERSYKGEKSRTRRGEDVIPGAGLGLAIARGLVEAHGGRMSVESQPGHGSRFRFTLNRA</sequence>
<dbReference type="EC" id="2.7.13.3" evidence="3"/>
<dbReference type="PROSITE" id="PS50109">
    <property type="entry name" value="HIS_KIN"/>
    <property type="match status" value="1"/>
</dbReference>
<evidence type="ECO:0000256" key="2">
    <source>
        <dbReference type="ARBA" id="ARBA00004236"/>
    </source>
</evidence>
<keyword evidence="6 10" id="KW-0812">Transmembrane</keyword>
<name>A0A6J4QCT5_9ACTN</name>
<feature type="domain" description="Histidine kinase" evidence="11">
    <location>
        <begin position="193"/>
        <end position="414"/>
    </location>
</feature>
<feature type="domain" description="HAMP" evidence="12">
    <location>
        <begin position="126"/>
        <end position="178"/>
    </location>
</feature>
<feature type="transmembrane region" description="Helical" evidence="10">
    <location>
        <begin position="74"/>
        <end position="97"/>
    </location>
</feature>
<evidence type="ECO:0000256" key="8">
    <source>
        <dbReference type="ARBA" id="ARBA00022989"/>
    </source>
</evidence>
<evidence type="ECO:0000256" key="7">
    <source>
        <dbReference type="ARBA" id="ARBA00022777"/>
    </source>
</evidence>
<dbReference type="Gene3D" id="1.10.287.130">
    <property type="match status" value="1"/>
</dbReference>
<comment type="catalytic activity">
    <reaction evidence="1">
        <text>ATP + protein L-histidine = ADP + protein N-phospho-L-histidine.</text>
        <dbReference type="EC" id="2.7.13.3"/>
    </reaction>
</comment>
<dbReference type="InterPro" id="IPR004358">
    <property type="entry name" value="Sig_transdc_His_kin-like_C"/>
</dbReference>
<dbReference type="InterPro" id="IPR036890">
    <property type="entry name" value="HATPase_C_sf"/>
</dbReference>
<dbReference type="AlphaFoldDB" id="A0A6J4QCT5"/>
<organism evidence="13">
    <name type="scientific">uncultured Rubrobacteraceae bacterium</name>
    <dbReference type="NCBI Taxonomy" id="349277"/>
    <lineage>
        <taxon>Bacteria</taxon>
        <taxon>Bacillati</taxon>
        <taxon>Actinomycetota</taxon>
        <taxon>Rubrobacteria</taxon>
        <taxon>Rubrobacterales</taxon>
        <taxon>Rubrobacteraceae</taxon>
        <taxon>environmental samples</taxon>
    </lineage>
</organism>
<dbReference type="CDD" id="cd00082">
    <property type="entry name" value="HisKA"/>
    <property type="match status" value="1"/>
</dbReference>
<dbReference type="Gene3D" id="6.10.340.10">
    <property type="match status" value="1"/>
</dbReference>
<dbReference type="Gene3D" id="3.30.565.10">
    <property type="entry name" value="Histidine kinase-like ATPase, C-terminal domain"/>
    <property type="match status" value="1"/>
</dbReference>
<reference evidence="13" key="1">
    <citation type="submission" date="2020-02" db="EMBL/GenBank/DDBJ databases">
        <authorList>
            <person name="Meier V. D."/>
        </authorList>
    </citation>
    <scope>NUCLEOTIDE SEQUENCE</scope>
    <source>
        <strain evidence="13">AVDCRST_MAG80</strain>
    </source>
</reference>
<dbReference type="PANTHER" id="PTHR43711:SF1">
    <property type="entry name" value="HISTIDINE KINASE 1"/>
    <property type="match status" value="1"/>
</dbReference>
<evidence type="ECO:0000256" key="9">
    <source>
        <dbReference type="ARBA" id="ARBA00023012"/>
    </source>
</evidence>
<evidence type="ECO:0000256" key="10">
    <source>
        <dbReference type="SAM" id="Phobius"/>
    </source>
</evidence>
<evidence type="ECO:0000313" key="13">
    <source>
        <dbReference type="EMBL" id="CAA9437070.1"/>
    </source>
</evidence>
<dbReference type="Pfam" id="PF00672">
    <property type="entry name" value="HAMP"/>
    <property type="match status" value="1"/>
</dbReference>
<gene>
    <name evidence="13" type="ORF">AVDCRST_MAG80-992</name>
</gene>
<dbReference type="Pfam" id="PF00512">
    <property type="entry name" value="HisKA"/>
    <property type="match status" value="1"/>
</dbReference>
<feature type="transmembrane region" description="Helical" evidence="10">
    <location>
        <begin position="12"/>
        <end position="32"/>
    </location>
</feature>
<dbReference type="GO" id="GO:0000155">
    <property type="term" value="F:phosphorelay sensor kinase activity"/>
    <property type="evidence" value="ECO:0007669"/>
    <property type="project" value="InterPro"/>
</dbReference>
<dbReference type="CDD" id="cd06225">
    <property type="entry name" value="HAMP"/>
    <property type="match status" value="1"/>
</dbReference>
<dbReference type="PROSITE" id="PS50885">
    <property type="entry name" value="HAMP"/>
    <property type="match status" value="1"/>
</dbReference>
<evidence type="ECO:0000256" key="3">
    <source>
        <dbReference type="ARBA" id="ARBA00012438"/>
    </source>
</evidence>
<evidence type="ECO:0000256" key="6">
    <source>
        <dbReference type="ARBA" id="ARBA00022692"/>
    </source>
</evidence>
<keyword evidence="9" id="KW-0902">Two-component regulatory system</keyword>
<evidence type="ECO:0000256" key="1">
    <source>
        <dbReference type="ARBA" id="ARBA00000085"/>
    </source>
</evidence>
<dbReference type="SUPFAM" id="SSF47384">
    <property type="entry name" value="Homodimeric domain of signal transducing histidine kinase"/>
    <property type="match status" value="1"/>
</dbReference>
<dbReference type="SMART" id="SM00387">
    <property type="entry name" value="HATPase_c"/>
    <property type="match status" value="1"/>
</dbReference>
<dbReference type="EMBL" id="CADCVC010000083">
    <property type="protein sequence ID" value="CAA9437070.1"/>
    <property type="molecule type" value="Genomic_DNA"/>
</dbReference>
<dbReference type="SMART" id="SM00304">
    <property type="entry name" value="HAMP"/>
    <property type="match status" value="1"/>
</dbReference>
<feature type="transmembrane region" description="Helical" evidence="10">
    <location>
        <begin position="103"/>
        <end position="126"/>
    </location>
</feature>
<dbReference type="SMART" id="SM00388">
    <property type="entry name" value="HisKA"/>
    <property type="match status" value="1"/>
</dbReference>
<dbReference type="Pfam" id="PF02518">
    <property type="entry name" value="HATPase_c"/>
    <property type="match status" value="1"/>
</dbReference>
<keyword evidence="7 13" id="KW-0418">Kinase</keyword>
<comment type="subcellular location">
    <subcellularLocation>
        <location evidence="2">Cell membrane</location>
    </subcellularLocation>
</comment>
<dbReference type="InterPro" id="IPR003660">
    <property type="entry name" value="HAMP_dom"/>
</dbReference>
<feature type="transmembrane region" description="Helical" evidence="10">
    <location>
        <begin position="38"/>
        <end position="62"/>
    </location>
</feature>
<keyword evidence="8 10" id="KW-1133">Transmembrane helix</keyword>
<keyword evidence="10" id="KW-0472">Membrane</keyword>
<evidence type="ECO:0000256" key="5">
    <source>
        <dbReference type="ARBA" id="ARBA00022679"/>
    </source>
</evidence>
<dbReference type="PRINTS" id="PR00344">
    <property type="entry name" value="BCTRLSENSOR"/>
</dbReference>
<dbReference type="SUPFAM" id="SSF55874">
    <property type="entry name" value="ATPase domain of HSP90 chaperone/DNA topoisomerase II/histidine kinase"/>
    <property type="match status" value="1"/>
</dbReference>
<dbReference type="InterPro" id="IPR036097">
    <property type="entry name" value="HisK_dim/P_sf"/>
</dbReference>
<dbReference type="GO" id="GO:0005886">
    <property type="term" value="C:plasma membrane"/>
    <property type="evidence" value="ECO:0007669"/>
    <property type="project" value="UniProtKB-SubCell"/>
</dbReference>
<evidence type="ECO:0000256" key="4">
    <source>
        <dbReference type="ARBA" id="ARBA00022553"/>
    </source>
</evidence>
<keyword evidence="5" id="KW-0808">Transferase</keyword>
<dbReference type="PANTHER" id="PTHR43711">
    <property type="entry name" value="TWO-COMPONENT HISTIDINE KINASE"/>
    <property type="match status" value="1"/>
</dbReference>
<evidence type="ECO:0000259" key="11">
    <source>
        <dbReference type="PROSITE" id="PS50109"/>
    </source>
</evidence>
<dbReference type="CDD" id="cd00075">
    <property type="entry name" value="HATPase"/>
    <property type="match status" value="1"/>
</dbReference>
<evidence type="ECO:0000259" key="12">
    <source>
        <dbReference type="PROSITE" id="PS50885"/>
    </source>
</evidence>
<keyword evidence="4" id="KW-0597">Phosphoprotein</keyword>
<dbReference type="SUPFAM" id="SSF158472">
    <property type="entry name" value="HAMP domain-like"/>
    <property type="match status" value="1"/>
</dbReference>
<dbReference type="InterPro" id="IPR003594">
    <property type="entry name" value="HATPase_dom"/>
</dbReference>